<keyword evidence="2" id="KW-1185">Reference proteome</keyword>
<dbReference type="EMBL" id="JASCZI010188722">
    <property type="protein sequence ID" value="MED6191016.1"/>
    <property type="molecule type" value="Genomic_DNA"/>
</dbReference>
<sequence>NRMMIWICSQDSRIWDVIEEGNYIPTKKTTQKVDGKDVEKEVPKTKKEYNEDDWKKIAFNFKAINFLHYGLNQDDYMKISTCTTDSPKTFSFLYKRAIPASGPDQVVSLYEWISFPRRSVDQAIFQLTL</sequence>
<name>A0ABU6WZU3_9FABA</name>
<dbReference type="Proteomes" id="UP001341840">
    <property type="component" value="Unassembled WGS sequence"/>
</dbReference>
<organism evidence="1 2">
    <name type="scientific">Stylosanthes scabra</name>
    <dbReference type="NCBI Taxonomy" id="79078"/>
    <lineage>
        <taxon>Eukaryota</taxon>
        <taxon>Viridiplantae</taxon>
        <taxon>Streptophyta</taxon>
        <taxon>Embryophyta</taxon>
        <taxon>Tracheophyta</taxon>
        <taxon>Spermatophyta</taxon>
        <taxon>Magnoliopsida</taxon>
        <taxon>eudicotyledons</taxon>
        <taxon>Gunneridae</taxon>
        <taxon>Pentapetalae</taxon>
        <taxon>rosids</taxon>
        <taxon>fabids</taxon>
        <taxon>Fabales</taxon>
        <taxon>Fabaceae</taxon>
        <taxon>Papilionoideae</taxon>
        <taxon>50 kb inversion clade</taxon>
        <taxon>dalbergioids sensu lato</taxon>
        <taxon>Dalbergieae</taxon>
        <taxon>Pterocarpus clade</taxon>
        <taxon>Stylosanthes</taxon>
    </lineage>
</organism>
<reference evidence="1 2" key="1">
    <citation type="journal article" date="2023" name="Plants (Basel)">
        <title>Bridging the Gap: Combining Genomics and Transcriptomics Approaches to Understand Stylosanthes scabra, an Orphan Legume from the Brazilian Caatinga.</title>
        <authorList>
            <person name="Ferreira-Neto J.R.C."/>
            <person name="da Silva M.D."/>
            <person name="Binneck E."/>
            <person name="de Melo N.F."/>
            <person name="da Silva R.H."/>
            <person name="de Melo A.L.T.M."/>
            <person name="Pandolfi V."/>
            <person name="Bustamante F.O."/>
            <person name="Brasileiro-Vidal A.C."/>
            <person name="Benko-Iseppon A.M."/>
        </authorList>
    </citation>
    <scope>NUCLEOTIDE SEQUENCE [LARGE SCALE GENOMIC DNA]</scope>
    <source>
        <tissue evidence="1">Leaves</tissue>
    </source>
</reference>
<proteinExistence type="predicted"/>
<accession>A0ABU6WZU3</accession>
<feature type="non-terminal residue" evidence="1">
    <location>
        <position position="1"/>
    </location>
</feature>
<gene>
    <name evidence="1" type="ORF">PIB30_111884</name>
</gene>
<comment type="caution">
    <text evidence="1">The sequence shown here is derived from an EMBL/GenBank/DDBJ whole genome shotgun (WGS) entry which is preliminary data.</text>
</comment>
<protein>
    <submittedName>
        <fullName evidence="1">Uncharacterized protein</fullName>
    </submittedName>
</protein>
<evidence type="ECO:0000313" key="1">
    <source>
        <dbReference type="EMBL" id="MED6191016.1"/>
    </source>
</evidence>
<dbReference type="PANTHER" id="PTHR34676:SF8">
    <property type="entry name" value="TRANSMEMBRANE PROTEIN"/>
    <property type="match status" value="1"/>
</dbReference>
<dbReference type="PANTHER" id="PTHR34676">
    <property type="entry name" value="DUF4219 DOMAIN-CONTAINING PROTEIN-RELATED"/>
    <property type="match status" value="1"/>
</dbReference>
<evidence type="ECO:0000313" key="2">
    <source>
        <dbReference type="Proteomes" id="UP001341840"/>
    </source>
</evidence>